<dbReference type="InterPro" id="IPR005181">
    <property type="entry name" value="SASA"/>
</dbReference>
<accession>A0ABT3G2I7</accession>
<evidence type="ECO:0000313" key="5">
    <source>
        <dbReference type="Proteomes" id="UP001165653"/>
    </source>
</evidence>
<dbReference type="PANTHER" id="PTHR22901">
    <property type="entry name" value="SIALATE O-ACETYLESTERASE"/>
    <property type="match status" value="1"/>
</dbReference>
<dbReference type="InterPro" id="IPR013830">
    <property type="entry name" value="SGNH_hydro"/>
</dbReference>
<evidence type="ECO:0000259" key="2">
    <source>
        <dbReference type="Pfam" id="PF03629"/>
    </source>
</evidence>
<evidence type="ECO:0000313" key="4">
    <source>
        <dbReference type="EMBL" id="MCW1914051.1"/>
    </source>
</evidence>
<proteinExistence type="predicted"/>
<dbReference type="Gene3D" id="3.40.50.1110">
    <property type="entry name" value="SGNH hydrolase"/>
    <property type="match status" value="2"/>
</dbReference>
<dbReference type="SUPFAM" id="SSF52266">
    <property type="entry name" value="SGNH hydrolase"/>
    <property type="match status" value="2"/>
</dbReference>
<sequence>MRSLFLLSLFSWLIAALGAKPTLFIIGDSTVRNQTTGQEGWGDPLVAEFDPAKIEVINRAIGGRSSRTFLTEGRWDAVMANLKSGDFVLMQFGHNDGGPINDERCRASIKGAGEETEEIIRSTDGKPETVHSYGWYLRKYVADAKSKGATPIVVSPIPRNLWKDGKVGRSQDSYAGWARIAAEQAGAAFIDFNSLLADRYEAIGPEQTATLFAGSDHTHTSHAGAEFNAAELAKALRTTGLGPSLLPANLWLPRIFSRHMVLQRDSANPIWGRTAPGAEVRASIAGKSTSTKANQEGHFRLELPALPAGGPHVLEVTAGVPKRFDDVYVGEVWLCSGQSNMDFTVAKTEKRYFSGTTNWEDEVAQADHPQIRMFTAEWTMREDPQREIEGEWKPCSPQTVGDFSAAAYFFARELQSTLKVPVGLITCAYGASTAEAWISDPKLREESSLKPLLDAFGKKFIAYRDDPKAFEKYGSSQAKWLDSGKKGRAPKHPDPLQDQHNPAVLYNGMIAPVVGYGMRGAIWYQGESNGGTRKLYPVLQRNLIEDWRTRWNRGDFPFYFVQLAAHNAPPSAPGDSRLASMREAQATSLALPNTGMAVTIDIGDEKDVHPRNKQDVGKRLALLALGGTYGQQLEPCGPVFKMAEIEDGRVRLHFDHIGGGLVAKDGPLKQFAIAGDDRKFVWADAEIDGEMVVVHSAAVPRPAYVRYAWADNPVGANLYNSADLPAAPFRTDP</sequence>
<comment type="caution">
    <text evidence="4">The sequence shown here is derived from an EMBL/GenBank/DDBJ whole genome shotgun (WGS) entry which is preliminary data.</text>
</comment>
<dbReference type="Pfam" id="PF13472">
    <property type="entry name" value="Lipase_GDSL_2"/>
    <property type="match status" value="1"/>
</dbReference>
<keyword evidence="1" id="KW-0378">Hydrolase</keyword>
<dbReference type="PANTHER" id="PTHR22901:SF0">
    <property type="entry name" value="SIALATE O-ACETYLESTERASE"/>
    <property type="match status" value="1"/>
</dbReference>
<dbReference type="CDD" id="cd01821">
    <property type="entry name" value="Rhamnogalacturan_acetylesterase_like"/>
    <property type="match status" value="1"/>
</dbReference>
<feature type="domain" description="Sialate O-acetylesterase" evidence="2">
    <location>
        <begin position="331"/>
        <end position="440"/>
    </location>
</feature>
<dbReference type="InterPro" id="IPR039329">
    <property type="entry name" value="SIAE"/>
</dbReference>
<dbReference type="InterPro" id="IPR036514">
    <property type="entry name" value="SGNH_hydro_sf"/>
</dbReference>
<protein>
    <submittedName>
        <fullName evidence="4">GDSL-type esterase/lipase family protein</fullName>
    </submittedName>
</protein>
<organism evidence="4 5">
    <name type="scientific">Luteolibacter rhizosphaerae</name>
    <dbReference type="NCBI Taxonomy" id="2989719"/>
    <lineage>
        <taxon>Bacteria</taxon>
        <taxon>Pseudomonadati</taxon>
        <taxon>Verrucomicrobiota</taxon>
        <taxon>Verrucomicrobiia</taxon>
        <taxon>Verrucomicrobiales</taxon>
        <taxon>Verrucomicrobiaceae</taxon>
        <taxon>Luteolibacter</taxon>
    </lineage>
</organism>
<dbReference type="InterPro" id="IPR037459">
    <property type="entry name" value="RhgT-like"/>
</dbReference>
<dbReference type="Proteomes" id="UP001165653">
    <property type="component" value="Unassembled WGS sequence"/>
</dbReference>
<dbReference type="EMBL" id="JAPDDR010000005">
    <property type="protein sequence ID" value="MCW1914051.1"/>
    <property type="molecule type" value="Genomic_DNA"/>
</dbReference>
<name>A0ABT3G2I7_9BACT</name>
<dbReference type="RefSeq" id="WP_264513556.1">
    <property type="nucleotide sequence ID" value="NZ_JAPDDR010000005.1"/>
</dbReference>
<evidence type="ECO:0000256" key="1">
    <source>
        <dbReference type="ARBA" id="ARBA00022801"/>
    </source>
</evidence>
<reference evidence="4" key="1">
    <citation type="submission" date="2022-10" db="EMBL/GenBank/DDBJ databases">
        <title>Luteolibacter sp. GHJ8, whole genome shotgun sequencing project.</title>
        <authorList>
            <person name="Zhao G."/>
            <person name="Shen L."/>
        </authorList>
    </citation>
    <scope>NUCLEOTIDE SEQUENCE</scope>
    <source>
        <strain evidence="4">GHJ8</strain>
    </source>
</reference>
<keyword evidence="5" id="KW-1185">Reference proteome</keyword>
<gene>
    <name evidence="4" type="ORF">OJ996_10725</name>
</gene>
<evidence type="ECO:0000259" key="3">
    <source>
        <dbReference type="Pfam" id="PF13472"/>
    </source>
</evidence>
<feature type="domain" description="Sialate O-acetylesterase" evidence="2">
    <location>
        <begin position="517"/>
        <end position="621"/>
    </location>
</feature>
<feature type="domain" description="SGNH hydrolase-type esterase" evidence="3">
    <location>
        <begin position="26"/>
        <end position="225"/>
    </location>
</feature>
<dbReference type="Pfam" id="PF03629">
    <property type="entry name" value="SASA"/>
    <property type="match status" value="2"/>
</dbReference>